<dbReference type="Proteomes" id="UP001595962">
    <property type="component" value="Unassembled WGS sequence"/>
</dbReference>
<proteinExistence type="predicted"/>
<evidence type="ECO:0000256" key="1">
    <source>
        <dbReference type="SAM" id="SignalP"/>
    </source>
</evidence>
<name>A0ABV9JHG8_9GAMM</name>
<comment type="caution">
    <text evidence="2">The sequence shown here is derived from an EMBL/GenBank/DDBJ whole genome shotgun (WGS) entry which is preliminary data.</text>
</comment>
<sequence length="107" mass="11489">MRLLSFIAALFYLSLLSPSAGYSASSSWVDVRESNKISHHALVSAATSSHQATDSTENSSDPDKTLALWRSFEFPSGSAVCPQSAENPVFTAQVRPYASRAPPVDLV</sequence>
<dbReference type="RefSeq" id="WP_377331854.1">
    <property type="nucleotide sequence ID" value="NZ_JBHSGB010000004.1"/>
</dbReference>
<organism evidence="2 3">
    <name type="scientific">Rheinheimera marina</name>
    <dbReference type="NCBI Taxonomy" id="1774958"/>
    <lineage>
        <taxon>Bacteria</taxon>
        <taxon>Pseudomonadati</taxon>
        <taxon>Pseudomonadota</taxon>
        <taxon>Gammaproteobacteria</taxon>
        <taxon>Chromatiales</taxon>
        <taxon>Chromatiaceae</taxon>
        <taxon>Rheinheimera</taxon>
    </lineage>
</organism>
<accession>A0ABV9JHG8</accession>
<feature type="chain" id="PRO_5046595700" description="Secreted protein" evidence="1">
    <location>
        <begin position="24"/>
        <end position="107"/>
    </location>
</feature>
<gene>
    <name evidence="2" type="ORF">ACFO3I_03675</name>
</gene>
<dbReference type="EMBL" id="JBHSGB010000004">
    <property type="protein sequence ID" value="MFC4654122.1"/>
    <property type="molecule type" value="Genomic_DNA"/>
</dbReference>
<keyword evidence="1" id="KW-0732">Signal</keyword>
<feature type="signal peptide" evidence="1">
    <location>
        <begin position="1"/>
        <end position="23"/>
    </location>
</feature>
<keyword evidence="3" id="KW-1185">Reference proteome</keyword>
<reference evidence="3" key="1">
    <citation type="journal article" date="2019" name="Int. J. Syst. Evol. Microbiol.">
        <title>The Global Catalogue of Microorganisms (GCM) 10K type strain sequencing project: providing services to taxonomists for standard genome sequencing and annotation.</title>
        <authorList>
            <consortium name="The Broad Institute Genomics Platform"/>
            <consortium name="The Broad Institute Genome Sequencing Center for Infectious Disease"/>
            <person name="Wu L."/>
            <person name="Ma J."/>
        </authorList>
    </citation>
    <scope>NUCLEOTIDE SEQUENCE [LARGE SCALE GENOMIC DNA]</scope>
    <source>
        <strain evidence="3">DT28</strain>
    </source>
</reference>
<evidence type="ECO:0000313" key="3">
    <source>
        <dbReference type="Proteomes" id="UP001595962"/>
    </source>
</evidence>
<evidence type="ECO:0000313" key="2">
    <source>
        <dbReference type="EMBL" id="MFC4654122.1"/>
    </source>
</evidence>
<evidence type="ECO:0008006" key="4">
    <source>
        <dbReference type="Google" id="ProtNLM"/>
    </source>
</evidence>
<protein>
    <recommendedName>
        <fullName evidence="4">Secreted protein</fullName>
    </recommendedName>
</protein>